<dbReference type="Proteomes" id="UP000778951">
    <property type="component" value="Unassembled WGS sequence"/>
</dbReference>
<protein>
    <submittedName>
        <fullName evidence="2">Uncharacterized protein</fullName>
    </submittedName>
</protein>
<evidence type="ECO:0000313" key="2">
    <source>
        <dbReference type="EMBL" id="NIZ69594.1"/>
    </source>
</evidence>
<dbReference type="RefSeq" id="WP_167695679.1">
    <property type="nucleotide sequence ID" value="NZ_CP118181.1"/>
</dbReference>
<name>A0A968GFI3_9SPIO</name>
<gene>
    <name evidence="2" type="ORF">HCT48_05115</name>
</gene>
<feature type="transmembrane region" description="Helical" evidence="1">
    <location>
        <begin position="181"/>
        <end position="203"/>
    </location>
</feature>
<organism evidence="2 3">
    <name type="scientific">Entomospira culicis</name>
    <dbReference type="NCBI Taxonomy" id="2719989"/>
    <lineage>
        <taxon>Bacteria</taxon>
        <taxon>Pseudomonadati</taxon>
        <taxon>Spirochaetota</taxon>
        <taxon>Spirochaetia</taxon>
        <taxon>Spirochaetales</taxon>
        <taxon>Spirochaetaceae</taxon>
        <taxon>Entomospira</taxon>
    </lineage>
</organism>
<accession>A0A968GFI3</accession>
<keyword evidence="3" id="KW-1185">Reference proteome</keyword>
<reference evidence="2" key="1">
    <citation type="submission" date="2020-03" db="EMBL/GenBank/DDBJ databases">
        <title>Spirochaetal bacteria isolated from arthropods constitute a novel genus Entomospira genus novum within the order Spirochaetales.</title>
        <authorList>
            <person name="Grana-Miraglia L."/>
            <person name="Sikutova S."/>
            <person name="Fingerle V."/>
            <person name="Sing A."/>
            <person name="Castillo-Ramirez S."/>
            <person name="Margos G."/>
            <person name="Rudolf I."/>
        </authorList>
    </citation>
    <scope>NUCLEOTIDE SEQUENCE</scope>
    <source>
        <strain evidence="2">BR149</strain>
    </source>
</reference>
<keyword evidence="1" id="KW-0472">Membrane</keyword>
<evidence type="ECO:0000256" key="1">
    <source>
        <dbReference type="SAM" id="Phobius"/>
    </source>
</evidence>
<evidence type="ECO:0000313" key="3">
    <source>
        <dbReference type="Proteomes" id="UP000778951"/>
    </source>
</evidence>
<proteinExistence type="predicted"/>
<feature type="transmembrane region" description="Helical" evidence="1">
    <location>
        <begin position="72"/>
        <end position="90"/>
    </location>
</feature>
<comment type="caution">
    <text evidence="2">The sequence shown here is derived from an EMBL/GenBank/DDBJ whole genome shotgun (WGS) entry which is preliminary data.</text>
</comment>
<keyword evidence="1" id="KW-1133">Transmembrane helix</keyword>
<sequence>MNILKRTWEKITTKSRNYSDNILKTAVKEMLFRGRMESMLVLDAMQRESRLIMLLNAILLAFAIYFNDYTKLSKSLAFTIYALLLLRLIINMTKMSLFLYKTRHTGVIYHLQQYRKFGGIFHHKKAFKETLLNLFILEYESRLHKSIAMLHSGLTKLQLTHSQEEIFEYFYKESLITFKKFFFSTFLLLLVELFAYIFLTFLIRQWIFTL</sequence>
<dbReference type="AlphaFoldDB" id="A0A968GFI3"/>
<dbReference type="EMBL" id="JAATLM010000001">
    <property type="protein sequence ID" value="NIZ69594.1"/>
    <property type="molecule type" value="Genomic_DNA"/>
</dbReference>
<feature type="transmembrane region" description="Helical" evidence="1">
    <location>
        <begin position="49"/>
        <end position="66"/>
    </location>
</feature>
<keyword evidence="1" id="KW-0812">Transmembrane</keyword>